<dbReference type="InterPro" id="IPR040256">
    <property type="entry name" value="At4g02000-like"/>
</dbReference>
<proteinExistence type="predicted"/>
<evidence type="ECO:0000313" key="2">
    <source>
        <dbReference type="Proteomes" id="UP001358586"/>
    </source>
</evidence>
<evidence type="ECO:0000313" key="1">
    <source>
        <dbReference type="EMBL" id="KAK5825127.1"/>
    </source>
</evidence>
<sequence>MAGLDSKEKEDDDIQLLEGDVIDGTEDGIPSIKFSGRVHQLLYKMDYVRTLNEGPWIVYGHYLTSQPCSESFSTCQPFPTSMVVWIRLSGFPGFMYRKSVIRAIRQRIGHVIKLDDNTGSAQQGRFVRMIVHLDINKPFISRIKIDGRIQRIEYESLLNMCFSCGHYSHMKDAVVSSVEMESQTQVHKQVELRNMVHGCWSIIGEGRLIETLLLFPKKSANLEGKGVAIYDNSLGTFESGLKMTSDRLQSFKDMCVDARPNGRKSHYGASSSQGNFVCLSMNPIGSAAIPEIQPVGANMINEPVNPFEAPITAIGPVMIAPRMEEASNLQEKYP</sequence>
<protein>
    <recommendedName>
        <fullName evidence="3">DUF4283 domain-containing protein</fullName>
    </recommendedName>
</protein>
<reference evidence="1 2" key="1">
    <citation type="submission" date="2023-03" db="EMBL/GenBank/DDBJ databases">
        <title>WGS of Gossypium arboreum.</title>
        <authorList>
            <person name="Yu D."/>
        </authorList>
    </citation>
    <scope>NUCLEOTIDE SEQUENCE [LARGE SCALE GENOMIC DNA]</scope>
    <source>
        <tissue evidence="1">Leaf</tissue>
    </source>
</reference>
<gene>
    <name evidence="1" type="ORF">PVK06_019931</name>
</gene>
<comment type="caution">
    <text evidence="1">The sequence shown here is derived from an EMBL/GenBank/DDBJ whole genome shotgun (WGS) entry which is preliminary data.</text>
</comment>
<evidence type="ECO:0008006" key="3">
    <source>
        <dbReference type="Google" id="ProtNLM"/>
    </source>
</evidence>
<keyword evidence="2" id="KW-1185">Reference proteome</keyword>
<dbReference type="PANTHER" id="PTHR31286:SF173">
    <property type="entry name" value="DUF4283 DOMAIN-CONTAINING PROTEIN"/>
    <property type="match status" value="1"/>
</dbReference>
<organism evidence="1 2">
    <name type="scientific">Gossypium arboreum</name>
    <name type="common">Tree cotton</name>
    <name type="synonym">Gossypium nanking</name>
    <dbReference type="NCBI Taxonomy" id="29729"/>
    <lineage>
        <taxon>Eukaryota</taxon>
        <taxon>Viridiplantae</taxon>
        <taxon>Streptophyta</taxon>
        <taxon>Embryophyta</taxon>
        <taxon>Tracheophyta</taxon>
        <taxon>Spermatophyta</taxon>
        <taxon>Magnoliopsida</taxon>
        <taxon>eudicotyledons</taxon>
        <taxon>Gunneridae</taxon>
        <taxon>Pentapetalae</taxon>
        <taxon>rosids</taxon>
        <taxon>malvids</taxon>
        <taxon>Malvales</taxon>
        <taxon>Malvaceae</taxon>
        <taxon>Malvoideae</taxon>
        <taxon>Gossypium</taxon>
    </lineage>
</organism>
<dbReference type="EMBL" id="JARKNE010000006">
    <property type="protein sequence ID" value="KAK5825127.1"/>
    <property type="molecule type" value="Genomic_DNA"/>
</dbReference>
<name>A0ABR0PL07_GOSAR</name>
<dbReference type="PANTHER" id="PTHR31286">
    <property type="entry name" value="GLYCINE-RICH CELL WALL STRUCTURAL PROTEIN 1.8-LIKE"/>
    <property type="match status" value="1"/>
</dbReference>
<dbReference type="Proteomes" id="UP001358586">
    <property type="component" value="Chromosome 6"/>
</dbReference>
<accession>A0ABR0PL07</accession>